<name>A0A1E3K730_9TREE</name>
<evidence type="ECO:0000313" key="2">
    <source>
        <dbReference type="EMBL" id="ODO09008.1"/>
    </source>
</evidence>
<sequence>MANPIPSHGAGLTSTKLNAGALIRKSIISDLADAIELITEEGEEMDRLRAENEQLRNELSKRPAPAAASTEQPAFLSARVSSAYSRITIPSNSPDLACKVPPPAHSSSHPFDYCPAFQAPMRKDCFFDGTPTTYFDLI</sequence>
<reference evidence="2 3" key="1">
    <citation type="submission" date="2016-06" db="EMBL/GenBank/DDBJ databases">
        <title>Evolution of pathogenesis and genome organization in the Tremellales.</title>
        <authorList>
            <person name="Cuomo C."/>
            <person name="Litvintseva A."/>
            <person name="Heitman J."/>
            <person name="Chen Y."/>
            <person name="Sun S."/>
            <person name="Springer D."/>
            <person name="Dromer F."/>
            <person name="Young S."/>
            <person name="Zeng Q."/>
            <person name="Chapman S."/>
            <person name="Gujja S."/>
            <person name="Saif S."/>
            <person name="Birren B."/>
        </authorList>
    </citation>
    <scope>NUCLEOTIDE SEQUENCE [LARGE SCALE GENOMIC DNA]</scope>
    <source>
        <strain evidence="2 3">CBS 6273</strain>
    </source>
</reference>
<evidence type="ECO:0000256" key="1">
    <source>
        <dbReference type="SAM" id="MobiDB-lite"/>
    </source>
</evidence>
<proteinExistence type="predicted"/>
<dbReference type="EMBL" id="MEKH01000004">
    <property type="protein sequence ID" value="ODO09008.1"/>
    <property type="molecule type" value="Genomic_DNA"/>
</dbReference>
<dbReference type="AlphaFoldDB" id="A0A1E3K730"/>
<organism evidence="2 3">
    <name type="scientific">Cryptococcus amylolentus CBS 6273</name>
    <dbReference type="NCBI Taxonomy" id="1296118"/>
    <lineage>
        <taxon>Eukaryota</taxon>
        <taxon>Fungi</taxon>
        <taxon>Dikarya</taxon>
        <taxon>Basidiomycota</taxon>
        <taxon>Agaricomycotina</taxon>
        <taxon>Tremellomycetes</taxon>
        <taxon>Tremellales</taxon>
        <taxon>Cryptococcaceae</taxon>
        <taxon>Cryptococcus</taxon>
    </lineage>
</organism>
<gene>
    <name evidence="2" type="ORF">I350_02603</name>
</gene>
<comment type="caution">
    <text evidence="2">The sequence shown here is derived from an EMBL/GenBank/DDBJ whole genome shotgun (WGS) entry which is preliminary data.</text>
</comment>
<accession>A0A1E3K730</accession>
<dbReference type="Proteomes" id="UP000095149">
    <property type="component" value="Unassembled WGS sequence"/>
</dbReference>
<evidence type="ECO:0000313" key="3">
    <source>
        <dbReference type="Proteomes" id="UP000095149"/>
    </source>
</evidence>
<feature type="region of interest" description="Disordered" evidence="1">
    <location>
        <begin position="53"/>
        <end position="73"/>
    </location>
</feature>
<protein>
    <submittedName>
        <fullName evidence="2">Uncharacterized protein</fullName>
    </submittedName>
</protein>